<organism evidence="2">
    <name type="scientific">uncultured prokaryote</name>
    <dbReference type="NCBI Taxonomy" id="198431"/>
    <lineage>
        <taxon>unclassified sequences</taxon>
        <taxon>environmental samples</taxon>
    </lineage>
</organism>
<reference evidence="2" key="1">
    <citation type="submission" date="2015-06" db="EMBL/GenBank/DDBJ databases">
        <authorList>
            <person name="Joergensen T."/>
        </authorList>
    </citation>
    <scope>NUCLEOTIDE SEQUENCE</scope>
    <source>
        <plasmid evidence="2">pRGRH0294</plasmid>
    </source>
</reference>
<keyword evidence="2" id="KW-0614">Plasmid</keyword>
<evidence type="ECO:0000256" key="1">
    <source>
        <dbReference type="SAM" id="MobiDB-lite"/>
    </source>
</evidence>
<feature type="region of interest" description="Disordered" evidence="1">
    <location>
        <begin position="14"/>
        <end position="64"/>
    </location>
</feature>
<dbReference type="EMBL" id="LN852966">
    <property type="protein sequence ID" value="CRY94599.1"/>
    <property type="molecule type" value="Genomic_DNA"/>
</dbReference>
<sequence>MPVELVSLLAGAGQSEAPTCPLPPGEGGGSGVSPRGVSGRSPEHVGQVSQGVAEGGSRGNRWTGKTGAAGFVRTARDLSATSCCSAVRGRCGFQTAARQTGDGQRTELGTNSLVHPCMASGRSRCSAWTIPQASPETENGRQKGEKRLVQDSVGTHFLRTLRPVPGLRFVGWLCVFVPLGEPAITALIGSPVEGQAAAVVLDRGRAIGQGQILVRLLIDPKHVF</sequence>
<protein>
    <submittedName>
        <fullName evidence="2">Uncharacterized protein</fullName>
    </submittedName>
</protein>
<reference evidence="2" key="2">
    <citation type="submission" date="2015-07" db="EMBL/GenBank/DDBJ databases">
        <title>Plasmids, circular viruses and viroids from rat gut.</title>
        <authorList>
            <person name="Jorgensen T.J."/>
            <person name="Hansen M.A."/>
            <person name="Xu Z."/>
            <person name="Tabak M.A."/>
            <person name="Sorensen S.J."/>
            <person name="Hansen L.H."/>
        </authorList>
    </citation>
    <scope>NUCLEOTIDE SEQUENCE</scope>
    <source>
        <plasmid evidence="2">pRGRH0294</plasmid>
    </source>
</reference>
<evidence type="ECO:0000313" key="2">
    <source>
        <dbReference type="EMBL" id="CRY94599.1"/>
    </source>
</evidence>
<proteinExistence type="predicted"/>
<dbReference type="AlphaFoldDB" id="A0A0H5PZK2"/>
<geneLocation type="plasmid" evidence="2">
    <name>pRGRH0294</name>
</geneLocation>
<accession>A0A0H5PZK2</accession>
<name>A0A0H5PZK2_9ZZZZ</name>